<keyword evidence="8" id="KW-0368">Histidine biosynthesis</keyword>
<feature type="domain" description="Tetrahydrofolate dehydrogenase/cyclohydrolase catalytic" evidence="11">
    <location>
        <begin position="8"/>
        <end position="126"/>
    </location>
</feature>
<comment type="subunit">
    <text evidence="2">Homodimer.</text>
</comment>
<dbReference type="GO" id="GO:0005829">
    <property type="term" value="C:cytosol"/>
    <property type="evidence" value="ECO:0007669"/>
    <property type="project" value="TreeGrafter"/>
</dbReference>
<reference evidence="13 14" key="1">
    <citation type="journal article" date="2015" name="Nature">
        <title>rRNA introns, odd ribosomes, and small enigmatic genomes across a large radiation of phyla.</title>
        <authorList>
            <person name="Brown C.T."/>
            <person name="Hug L.A."/>
            <person name="Thomas B.C."/>
            <person name="Sharon I."/>
            <person name="Castelle C.J."/>
            <person name="Singh A."/>
            <person name="Wilkins M.J."/>
            <person name="Williams K.H."/>
            <person name="Banfield J.F."/>
        </authorList>
    </citation>
    <scope>NUCLEOTIDE SEQUENCE [LARGE SCALE GENOMIC DNA]</scope>
</reference>
<protein>
    <submittedName>
        <fullName evidence="13">Bifunctional protein FolD</fullName>
    </submittedName>
</protein>
<comment type="caution">
    <text evidence="13">The sequence shown here is derived from an EMBL/GenBank/DDBJ whole genome shotgun (WGS) entry which is preliminary data.</text>
</comment>
<dbReference type="InterPro" id="IPR020631">
    <property type="entry name" value="THF_DH/CycHdrlase_NAD-bd_dom"/>
</dbReference>
<evidence type="ECO:0000256" key="7">
    <source>
        <dbReference type="ARBA" id="ARBA00023002"/>
    </source>
</evidence>
<dbReference type="InterPro" id="IPR020630">
    <property type="entry name" value="THF_DH/CycHdrlase_cat_dom"/>
</dbReference>
<name>A0A0G0PX68_9BACT</name>
<keyword evidence="9" id="KW-0486">Methionine biosynthesis</keyword>
<dbReference type="GO" id="GO:0009086">
    <property type="term" value="P:methionine biosynthetic process"/>
    <property type="evidence" value="ECO:0007669"/>
    <property type="project" value="UniProtKB-KW"/>
</dbReference>
<keyword evidence="8" id="KW-0028">Amino-acid biosynthesis</keyword>
<organism evidence="13 14">
    <name type="scientific">Candidatus Woesebacteria bacterium GW2011_GWB1_39_10b</name>
    <dbReference type="NCBI Taxonomy" id="1618573"/>
    <lineage>
        <taxon>Bacteria</taxon>
        <taxon>Candidatus Woeseibacteriota</taxon>
    </lineage>
</organism>
<keyword evidence="6" id="KW-0521">NADP</keyword>
<evidence type="ECO:0000259" key="11">
    <source>
        <dbReference type="Pfam" id="PF00763"/>
    </source>
</evidence>
<dbReference type="HAMAP" id="MF_01576">
    <property type="entry name" value="THF_DHG_CYH"/>
    <property type="match status" value="1"/>
</dbReference>
<feature type="non-terminal residue" evidence="13">
    <location>
        <position position="1"/>
    </location>
</feature>
<dbReference type="GO" id="GO:0035999">
    <property type="term" value="P:tetrahydrofolate interconversion"/>
    <property type="evidence" value="ECO:0007669"/>
    <property type="project" value="TreeGrafter"/>
</dbReference>
<evidence type="ECO:0000313" key="13">
    <source>
        <dbReference type="EMBL" id="KKQ93986.1"/>
    </source>
</evidence>
<proteinExistence type="inferred from homology"/>
<evidence type="ECO:0000256" key="3">
    <source>
        <dbReference type="ARBA" id="ARBA00022563"/>
    </source>
</evidence>
<evidence type="ECO:0000256" key="10">
    <source>
        <dbReference type="ARBA" id="ARBA00023268"/>
    </source>
</evidence>
<evidence type="ECO:0000259" key="12">
    <source>
        <dbReference type="Pfam" id="PF02882"/>
    </source>
</evidence>
<evidence type="ECO:0000256" key="4">
    <source>
        <dbReference type="ARBA" id="ARBA00022755"/>
    </source>
</evidence>
<evidence type="ECO:0000256" key="9">
    <source>
        <dbReference type="ARBA" id="ARBA00023167"/>
    </source>
</evidence>
<dbReference type="GO" id="GO:0006164">
    <property type="term" value="P:purine nucleotide biosynthetic process"/>
    <property type="evidence" value="ECO:0007669"/>
    <property type="project" value="UniProtKB-KW"/>
</dbReference>
<keyword evidence="3" id="KW-0554">One-carbon metabolism</keyword>
<dbReference type="PRINTS" id="PR00085">
    <property type="entry name" value="THFDHDRGNASE"/>
</dbReference>
<dbReference type="Pfam" id="PF02882">
    <property type="entry name" value="THF_DHG_CYH_C"/>
    <property type="match status" value="1"/>
</dbReference>
<accession>A0A0G0PX68</accession>
<dbReference type="PANTHER" id="PTHR48099:SF5">
    <property type="entry name" value="C-1-TETRAHYDROFOLATE SYNTHASE, CYTOPLASMIC"/>
    <property type="match status" value="1"/>
</dbReference>
<dbReference type="Pfam" id="PF00763">
    <property type="entry name" value="THF_DHG_CYH"/>
    <property type="match status" value="1"/>
</dbReference>
<keyword evidence="7" id="KW-0560">Oxidoreductase</keyword>
<evidence type="ECO:0000313" key="14">
    <source>
        <dbReference type="Proteomes" id="UP000034932"/>
    </source>
</evidence>
<dbReference type="SUPFAM" id="SSF51735">
    <property type="entry name" value="NAD(P)-binding Rossmann-fold domains"/>
    <property type="match status" value="1"/>
</dbReference>
<sequence>NNMTHIFDGKAFAKDKEELIRDQVNRLIKKGIRPKLVSILVGEDPASVLYVNLKKRAAERIGAEVEVISLSLSSSISVKEIQKTIEQFNNDNNVHGIMVQLPLPWNFSGKDRDEIINAIAKEKDVDGLRGDSPYAHPTAKAVLEVLEHAKNISKPSLKEEDLRIAVVGASGMVGRPLLREFKRKGIDAVGYNTKTINWQERIKEKDVVISATGVPDLIKESMVRDGVVLIDVGSPNGDIEKRTYEKASFISPVPGGVGPVTVSCLLENLVEAAFLKI</sequence>
<dbReference type="PANTHER" id="PTHR48099">
    <property type="entry name" value="C-1-TETRAHYDROFOLATE SYNTHASE, CYTOPLASMIC-RELATED"/>
    <property type="match status" value="1"/>
</dbReference>
<evidence type="ECO:0000256" key="8">
    <source>
        <dbReference type="ARBA" id="ARBA00023102"/>
    </source>
</evidence>
<comment type="pathway">
    <text evidence="1">One-carbon metabolism; tetrahydrofolate interconversion.</text>
</comment>
<dbReference type="AlphaFoldDB" id="A0A0G0PX68"/>
<dbReference type="Gene3D" id="3.40.50.720">
    <property type="entry name" value="NAD(P)-binding Rossmann-like Domain"/>
    <property type="match status" value="1"/>
</dbReference>
<dbReference type="FunFam" id="3.40.50.10860:FF:000005">
    <property type="entry name" value="C-1-tetrahydrofolate synthase, cytoplasmic, putative"/>
    <property type="match status" value="1"/>
</dbReference>
<dbReference type="GO" id="GO:0004477">
    <property type="term" value="F:methenyltetrahydrofolate cyclohydrolase activity"/>
    <property type="evidence" value="ECO:0007669"/>
    <property type="project" value="TreeGrafter"/>
</dbReference>
<feature type="domain" description="Tetrahydrofolate dehydrogenase/cyclohydrolase NAD(P)-binding" evidence="12">
    <location>
        <begin position="138"/>
        <end position="273"/>
    </location>
</feature>
<evidence type="ECO:0000256" key="2">
    <source>
        <dbReference type="ARBA" id="ARBA00011738"/>
    </source>
</evidence>
<dbReference type="Gene3D" id="3.40.50.10860">
    <property type="entry name" value="Leucine Dehydrogenase, chain A, domain 1"/>
    <property type="match status" value="1"/>
</dbReference>
<dbReference type="EMBL" id="LBVW01000005">
    <property type="protein sequence ID" value="KKQ93986.1"/>
    <property type="molecule type" value="Genomic_DNA"/>
</dbReference>
<dbReference type="InterPro" id="IPR046346">
    <property type="entry name" value="Aminoacid_DH-like_N_sf"/>
</dbReference>
<keyword evidence="4" id="KW-0658">Purine biosynthesis</keyword>
<dbReference type="SUPFAM" id="SSF53223">
    <property type="entry name" value="Aminoacid dehydrogenase-like, N-terminal domain"/>
    <property type="match status" value="1"/>
</dbReference>
<gene>
    <name evidence="13" type="ORF">UT19_C0005G0001</name>
</gene>
<dbReference type="GO" id="GO:0004488">
    <property type="term" value="F:methylenetetrahydrofolate dehydrogenase (NADP+) activity"/>
    <property type="evidence" value="ECO:0007669"/>
    <property type="project" value="InterPro"/>
</dbReference>
<evidence type="ECO:0000256" key="5">
    <source>
        <dbReference type="ARBA" id="ARBA00022801"/>
    </source>
</evidence>
<dbReference type="InterPro" id="IPR036291">
    <property type="entry name" value="NAD(P)-bd_dom_sf"/>
</dbReference>
<keyword evidence="10" id="KW-0511">Multifunctional enzyme</keyword>
<dbReference type="GO" id="GO:0000105">
    <property type="term" value="P:L-histidine biosynthetic process"/>
    <property type="evidence" value="ECO:0007669"/>
    <property type="project" value="UniProtKB-KW"/>
</dbReference>
<dbReference type="PATRIC" id="fig|1618573.3.peg.405"/>
<evidence type="ECO:0000256" key="6">
    <source>
        <dbReference type="ARBA" id="ARBA00022857"/>
    </source>
</evidence>
<evidence type="ECO:0000256" key="1">
    <source>
        <dbReference type="ARBA" id="ARBA00004777"/>
    </source>
</evidence>
<dbReference type="InterPro" id="IPR000672">
    <property type="entry name" value="THF_DH/CycHdrlase"/>
</dbReference>
<dbReference type="STRING" id="1618573.UT19_C0005G0001"/>
<keyword evidence="5" id="KW-0378">Hydrolase</keyword>
<dbReference type="Proteomes" id="UP000034932">
    <property type="component" value="Unassembled WGS sequence"/>
</dbReference>